<dbReference type="AlphaFoldDB" id="A0A372ITZ5"/>
<name>A0A372ITZ5_9BACT</name>
<dbReference type="OrthoDB" id="67403at2"/>
<keyword evidence="3" id="KW-1185">Reference proteome</keyword>
<keyword evidence="1" id="KW-1133">Transmembrane helix</keyword>
<organism evidence="2 3">
    <name type="scientific">Paracidobacterium acidisoli</name>
    <dbReference type="NCBI Taxonomy" id="2303751"/>
    <lineage>
        <taxon>Bacteria</taxon>
        <taxon>Pseudomonadati</taxon>
        <taxon>Acidobacteriota</taxon>
        <taxon>Terriglobia</taxon>
        <taxon>Terriglobales</taxon>
        <taxon>Acidobacteriaceae</taxon>
        <taxon>Paracidobacterium</taxon>
    </lineage>
</organism>
<accession>A0A372ITZ5</accession>
<feature type="transmembrane region" description="Helical" evidence="1">
    <location>
        <begin position="7"/>
        <end position="25"/>
    </location>
</feature>
<evidence type="ECO:0000256" key="1">
    <source>
        <dbReference type="SAM" id="Phobius"/>
    </source>
</evidence>
<dbReference type="InterPro" id="IPR006311">
    <property type="entry name" value="TAT_signal"/>
</dbReference>
<proteinExistence type="predicted"/>
<reference evidence="2 3" key="1">
    <citation type="submission" date="2018-08" db="EMBL/GenBank/DDBJ databases">
        <title>Acidipila sp. 4G-K13, an acidobacterium isolated from forest soil.</title>
        <authorList>
            <person name="Gao Z.-H."/>
            <person name="Qiu L.-H."/>
        </authorList>
    </citation>
    <scope>NUCLEOTIDE SEQUENCE [LARGE SCALE GENOMIC DNA]</scope>
    <source>
        <strain evidence="2 3">4G-K13</strain>
    </source>
</reference>
<gene>
    <name evidence="2" type="ORF">D0Y96_07315</name>
</gene>
<sequence length="175" mass="18584">MDKRRHLLRGAIAGAAGGMLASWIMNSFIAGPGKKLEQAVQYAGQNQQDQKADEMPKQDATMKVADTVVSTATGGLHLSWEAREKAGPVVHYAFGSLMGAFYGALAEYWPGVRSGFGTTFGSALFTGADLIGVPVLQLGPPPAEQPKAELATHLSAHLVYGLTTEFARRILRSAL</sequence>
<dbReference type="PROSITE" id="PS51318">
    <property type="entry name" value="TAT"/>
    <property type="match status" value="1"/>
</dbReference>
<keyword evidence="1" id="KW-0472">Membrane</keyword>
<evidence type="ECO:0000313" key="3">
    <source>
        <dbReference type="Proteomes" id="UP000264702"/>
    </source>
</evidence>
<dbReference type="InterPro" id="IPR009898">
    <property type="entry name" value="DUF1440"/>
</dbReference>
<dbReference type="Proteomes" id="UP000264702">
    <property type="component" value="Unassembled WGS sequence"/>
</dbReference>
<dbReference type="EMBL" id="QVQT01000002">
    <property type="protein sequence ID" value="RFU17903.1"/>
    <property type="molecule type" value="Genomic_DNA"/>
</dbReference>
<evidence type="ECO:0000313" key="2">
    <source>
        <dbReference type="EMBL" id="RFU17903.1"/>
    </source>
</evidence>
<dbReference type="RefSeq" id="WP_117298650.1">
    <property type="nucleotide sequence ID" value="NZ_QVQT02000002.1"/>
</dbReference>
<dbReference type="Pfam" id="PF07274">
    <property type="entry name" value="DUF1440"/>
    <property type="match status" value="1"/>
</dbReference>
<comment type="caution">
    <text evidence="2">The sequence shown here is derived from an EMBL/GenBank/DDBJ whole genome shotgun (WGS) entry which is preliminary data.</text>
</comment>
<keyword evidence="1" id="KW-0812">Transmembrane</keyword>
<protein>
    <submittedName>
        <fullName evidence="2">DUF1440 domain-containing protein</fullName>
    </submittedName>
</protein>